<evidence type="ECO:0000256" key="1">
    <source>
        <dbReference type="SAM" id="MobiDB-lite"/>
    </source>
</evidence>
<dbReference type="AlphaFoldDB" id="A0A3R7QBQ4"/>
<accession>A0A3R7QBQ4</accession>
<evidence type="ECO:0000313" key="3">
    <source>
        <dbReference type="Proteomes" id="UP000283509"/>
    </source>
</evidence>
<dbReference type="EMBL" id="QCYY01001975">
    <property type="protein sequence ID" value="ROT73888.1"/>
    <property type="molecule type" value="Genomic_DNA"/>
</dbReference>
<organism evidence="2 3">
    <name type="scientific">Penaeus vannamei</name>
    <name type="common">Whiteleg shrimp</name>
    <name type="synonym">Litopenaeus vannamei</name>
    <dbReference type="NCBI Taxonomy" id="6689"/>
    <lineage>
        <taxon>Eukaryota</taxon>
        <taxon>Metazoa</taxon>
        <taxon>Ecdysozoa</taxon>
        <taxon>Arthropoda</taxon>
        <taxon>Crustacea</taxon>
        <taxon>Multicrustacea</taxon>
        <taxon>Malacostraca</taxon>
        <taxon>Eumalacostraca</taxon>
        <taxon>Eucarida</taxon>
        <taxon>Decapoda</taxon>
        <taxon>Dendrobranchiata</taxon>
        <taxon>Penaeoidea</taxon>
        <taxon>Penaeidae</taxon>
        <taxon>Penaeus</taxon>
    </lineage>
</organism>
<proteinExistence type="predicted"/>
<protein>
    <submittedName>
        <fullName evidence="2">Uncharacterized protein</fullName>
    </submittedName>
</protein>
<keyword evidence="3" id="KW-1185">Reference proteome</keyword>
<feature type="region of interest" description="Disordered" evidence="1">
    <location>
        <begin position="98"/>
        <end position="117"/>
    </location>
</feature>
<comment type="caution">
    <text evidence="2">The sequence shown here is derived from an EMBL/GenBank/DDBJ whole genome shotgun (WGS) entry which is preliminary data.</text>
</comment>
<reference evidence="2 3" key="2">
    <citation type="submission" date="2019-01" db="EMBL/GenBank/DDBJ databases">
        <title>The decoding of complex shrimp genome reveals the adaptation for benthos swimmer, frequently molting mechanism and breeding impact on genome.</title>
        <authorList>
            <person name="Sun Y."/>
            <person name="Gao Y."/>
            <person name="Yu Y."/>
        </authorList>
    </citation>
    <scope>NUCLEOTIDE SEQUENCE [LARGE SCALE GENOMIC DNA]</scope>
    <source>
        <tissue evidence="2">Muscle</tissue>
    </source>
</reference>
<gene>
    <name evidence="2" type="ORF">C7M84_007645</name>
</gene>
<evidence type="ECO:0000313" key="2">
    <source>
        <dbReference type="EMBL" id="ROT73888.1"/>
    </source>
</evidence>
<reference evidence="2 3" key="1">
    <citation type="submission" date="2018-04" db="EMBL/GenBank/DDBJ databases">
        <authorList>
            <person name="Zhang X."/>
            <person name="Yuan J."/>
            <person name="Li F."/>
            <person name="Xiang J."/>
        </authorList>
    </citation>
    <scope>NUCLEOTIDE SEQUENCE [LARGE SCALE GENOMIC DNA]</scope>
    <source>
        <tissue evidence="2">Muscle</tissue>
    </source>
</reference>
<name>A0A3R7QBQ4_PENVA</name>
<sequence>MTDLRSVHSSRERRQIRNLAEAFVKVSVLGASQEAFEGAACWQRWVLVWQSASGCGSGKGPRHSLPECCAKSFALKALRCLVENDCLIIARRNRQGERQRTDVSRSQRKAKGGERRAGKIVSCLHRRQRKLRQSIVCRPSIFSLSPFLHVLPRSLIPPP</sequence>
<dbReference type="Proteomes" id="UP000283509">
    <property type="component" value="Unassembled WGS sequence"/>
</dbReference>